<dbReference type="AlphaFoldDB" id="A0A2P8GTW8"/>
<proteinExistence type="predicted"/>
<dbReference type="InterPro" id="IPR007076">
    <property type="entry name" value="TfoX_N"/>
</dbReference>
<reference evidence="2 4" key="1">
    <citation type="submission" date="2018-03" db="EMBL/GenBank/DDBJ databases">
        <title>Genomic Encyclopedia of Archaeal and Bacterial Type Strains, Phase II (KMG-II): from individual species to whole genera.</title>
        <authorList>
            <person name="Goeker M."/>
        </authorList>
    </citation>
    <scope>NUCLEOTIDE SEQUENCE [LARGE SCALE GENOMIC DNA]</scope>
    <source>
        <strain evidence="2 4">DSM 21548</strain>
    </source>
</reference>
<keyword evidence="3" id="KW-0238">DNA-binding</keyword>
<organism evidence="2 4">
    <name type="scientific">Labedella gwakjiensis</name>
    <dbReference type="NCBI Taxonomy" id="390269"/>
    <lineage>
        <taxon>Bacteria</taxon>
        <taxon>Bacillati</taxon>
        <taxon>Actinomycetota</taxon>
        <taxon>Actinomycetes</taxon>
        <taxon>Micrococcales</taxon>
        <taxon>Microbacteriaceae</taxon>
        <taxon>Labedella</taxon>
    </lineage>
</organism>
<dbReference type="Proteomes" id="UP000268291">
    <property type="component" value="Unassembled WGS sequence"/>
</dbReference>
<dbReference type="RefSeq" id="WP_106562559.1">
    <property type="nucleotide sequence ID" value="NZ_PYAU01000001.1"/>
</dbReference>
<dbReference type="EMBL" id="PYAU01000001">
    <property type="protein sequence ID" value="PSL37413.1"/>
    <property type="molecule type" value="Genomic_DNA"/>
</dbReference>
<dbReference type="EMBL" id="RZGY01000002">
    <property type="protein sequence ID" value="RUQ84731.1"/>
    <property type="molecule type" value="Genomic_DNA"/>
</dbReference>
<accession>A0A2P8GTW8</accession>
<evidence type="ECO:0000313" key="2">
    <source>
        <dbReference type="EMBL" id="PSL37413.1"/>
    </source>
</evidence>
<protein>
    <submittedName>
        <fullName evidence="3">MmcQ/YjbR family DNA-binding protein</fullName>
    </submittedName>
    <submittedName>
        <fullName evidence="2">TfoX-like protein</fullName>
    </submittedName>
</protein>
<name>A0A2P8GTW8_9MICO</name>
<evidence type="ECO:0000313" key="5">
    <source>
        <dbReference type="Proteomes" id="UP000268291"/>
    </source>
</evidence>
<keyword evidence="5" id="KW-1185">Reference proteome</keyword>
<evidence type="ECO:0000313" key="4">
    <source>
        <dbReference type="Proteomes" id="UP000241203"/>
    </source>
</evidence>
<dbReference type="Pfam" id="PF04993">
    <property type="entry name" value="TfoX_N"/>
    <property type="match status" value="1"/>
</dbReference>
<dbReference type="Proteomes" id="UP000241203">
    <property type="component" value="Unassembled WGS sequence"/>
</dbReference>
<gene>
    <name evidence="2" type="ORF">CLV49_1020</name>
    <name evidence="3" type="ORF">ELQ93_14135</name>
</gene>
<reference evidence="3 5" key="2">
    <citation type="submission" date="2018-12" db="EMBL/GenBank/DDBJ databases">
        <authorList>
            <person name="hu s."/>
            <person name="Xu Y."/>
            <person name="Xu B."/>
            <person name="Li F."/>
        </authorList>
    </citation>
    <scope>NUCLEOTIDE SEQUENCE [LARGE SCALE GENOMIC DNA]</scope>
    <source>
        <strain evidence="3 5">KSW2-17</strain>
    </source>
</reference>
<evidence type="ECO:0000259" key="1">
    <source>
        <dbReference type="Pfam" id="PF04993"/>
    </source>
</evidence>
<dbReference type="OrthoDB" id="8779526at2"/>
<feature type="domain" description="TfoX N-terminal" evidence="1">
    <location>
        <begin position="26"/>
        <end position="96"/>
    </location>
</feature>
<dbReference type="Gene3D" id="3.30.1460.30">
    <property type="entry name" value="YgaC/TfoX-N like chaperone"/>
    <property type="match status" value="1"/>
</dbReference>
<comment type="caution">
    <text evidence="2">The sequence shown here is derived from an EMBL/GenBank/DDBJ whole genome shotgun (WGS) entry which is preliminary data.</text>
</comment>
<sequence length="113" mass="12764">MVDHDAMARAHEIFDPIAQEHLERPDVDIGPMFGTEGLRIRGKVYAFVEHQGGLIVKVPEPRADELAASGGAERMRMRGRDMREWVTVRPDAGADRWRALIDEAQRFVDSITP</sequence>
<evidence type="ECO:0000313" key="3">
    <source>
        <dbReference type="EMBL" id="RUQ84731.1"/>
    </source>
</evidence>
<dbReference type="GO" id="GO:0003677">
    <property type="term" value="F:DNA binding"/>
    <property type="evidence" value="ECO:0007669"/>
    <property type="project" value="UniProtKB-KW"/>
</dbReference>